<keyword evidence="1" id="KW-0732">Signal</keyword>
<dbReference type="KEGG" id="pbl:PAAG_07194"/>
<name>C1H8V3_PARBA</name>
<evidence type="ECO:0000313" key="3">
    <source>
        <dbReference type="Proteomes" id="UP000002059"/>
    </source>
</evidence>
<dbReference type="VEuPathDB" id="FungiDB:PAAG_07194"/>
<dbReference type="OrthoDB" id="4189269at2759"/>
<evidence type="ECO:0000256" key="1">
    <source>
        <dbReference type="SAM" id="SignalP"/>
    </source>
</evidence>
<feature type="signal peptide" evidence="1">
    <location>
        <begin position="1"/>
        <end position="21"/>
    </location>
</feature>
<dbReference type="RefSeq" id="XP_015700594.1">
    <property type="nucleotide sequence ID" value="XM_015846159.1"/>
</dbReference>
<keyword evidence="3" id="KW-1185">Reference proteome</keyword>
<protein>
    <submittedName>
        <fullName evidence="2">Uncharacterized protein</fullName>
    </submittedName>
</protein>
<gene>
    <name evidence="2" type="ORF">PAAG_07194</name>
</gene>
<dbReference type="GeneID" id="9094210"/>
<reference evidence="2 3" key="1">
    <citation type="journal article" date="2011" name="PLoS Genet.">
        <title>Comparative genomic analysis of human fungal pathogens causing paracoccidioidomycosis.</title>
        <authorList>
            <person name="Desjardins C.A."/>
            <person name="Champion M.D."/>
            <person name="Holder J.W."/>
            <person name="Muszewska A."/>
            <person name="Goldberg J."/>
            <person name="Bailao A.M."/>
            <person name="Brigido M.M."/>
            <person name="Ferreira M.E."/>
            <person name="Garcia A.M."/>
            <person name="Grynberg M."/>
            <person name="Gujja S."/>
            <person name="Heiman D.I."/>
            <person name="Henn M.R."/>
            <person name="Kodira C.D."/>
            <person name="Leon-Narvaez H."/>
            <person name="Longo L.V."/>
            <person name="Ma L.J."/>
            <person name="Malavazi I."/>
            <person name="Matsuo A.L."/>
            <person name="Morais F.V."/>
            <person name="Pereira M."/>
            <person name="Rodriguez-Brito S."/>
            <person name="Sakthikumar S."/>
            <person name="Salem-Izacc S.M."/>
            <person name="Sykes S.M."/>
            <person name="Teixeira M.M."/>
            <person name="Vallejo M.C."/>
            <person name="Walter M.E."/>
            <person name="Yandava C."/>
            <person name="Young S."/>
            <person name="Zeng Q."/>
            <person name="Zucker J."/>
            <person name="Felipe M.S."/>
            <person name="Goldman G.H."/>
            <person name="Haas B.J."/>
            <person name="McEwen J.G."/>
            <person name="Nino-Vega G."/>
            <person name="Puccia R."/>
            <person name="San-Blas G."/>
            <person name="Soares C.M."/>
            <person name="Birren B.W."/>
            <person name="Cuomo C.A."/>
        </authorList>
    </citation>
    <scope>NUCLEOTIDE SEQUENCE [LARGE SCALE GENOMIC DNA]</scope>
    <source>
        <strain evidence="3">ATCC MYA-826 / Pb01</strain>
    </source>
</reference>
<dbReference type="HOGENOM" id="CLU_122962_0_0_1"/>
<evidence type="ECO:0000313" key="2">
    <source>
        <dbReference type="EMBL" id="EEH36776.2"/>
    </source>
</evidence>
<dbReference type="OMA" id="MWDEEWH"/>
<dbReference type="AlphaFoldDB" id="C1H8V3"/>
<dbReference type="EMBL" id="KN294013">
    <property type="protein sequence ID" value="EEH36776.2"/>
    <property type="molecule type" value="Genomic_DNA"/>
</dbReference>
<feature type="chain" id="PRO_5002910571" evidence="1">
    <location>
        <begin position="22"/>
        <end position="190"/>
    </location>
</feature>
<proteinExistence type="predicted"/>
<dbReference type="Proteomes" id="UP000002059">
    <property type="component" value="Partially assembled WGS sequence"/>
</dbReference>
<sequence length="190" mass="21427">MHFYTLFVLFQLLLAASGISAAAIVPRKIPASSLSPTLARQEQNHTLYRLCFDNTFYAFAEQAPSGIWIVGVTYKDTATLVYFTGVGEIKFLTQPERYMNFDNDTMTTGIRFVTLTTTPGITGLFRDNQTGEVHWLGASQKQTGWILCYMWDEEWHLFFDDSKWLSPPSDCFSTIMTAEPVIGIQGLAKP</sequence>
<organism evidence="2 3">
    <name type="scientific">Paracoccidioides lutzii (strain ATCC MYA-826 / Pb01)</name>
    <name type="common">Paracoccidioides brasiliensis</name>
    <dbReference type="NCBI Taxonomy" id="502779"/>
    <lineage>
        <taxon>Eukaryota</taxon>
        <taxon>Fungi</taxon>
        <taxon>Dikarya</taxon>
        <taxon>Ascomycota</taxon>
        <taxon>Pezizomycotina</taxon>
        <taxon>Eurotiomycetes</taxon>
        <taxon>Eurotiomycetidae</taxon>
        <taxon>Onygenales</taxon>
        <taxon>Ajellomycetaceae</taxon>
        <taxon>Paracoccidioides</taxon>
    </lineage>
</organism>
<accession>C1H8V3</accession>